<keyword evidence="7" id="KW-1185">Reference proteome</keyword>
<evidence type="ECO:0000313" key="7">
    <source>
        <dbReference type="Proteomes" id="UP000694941"/>
    </source>
</evidence>
<dbReference type="CDD" id="cd06745">
    <property type="entry name" value="PDZ_SIPA1-like"/>
    <property type="match status" value="1"/>
</dbReference>
<name>A0ABM1BS11_LIMPO</name>
<dbReference type="InterPro" id="IPR036034">
    <property type="entry name" value="PDZ_sf"/>
</dbReference>
<gene>
    <name evidence="8" type="primary">LOC106471490</name>
</gene>
<evidence type="ECO:0000256" key="2">
    <source>
        <dbReference type="ARBA" id="ARBA00023054"/>
    </source>
</evidence>
<organism evidence="7 8">
    <name type="scientific">Limulus polyphemus</name>
    <name type="common">Atlantic horseshoe crab</name>
    <dbReference type="NCBI Taxonomy" id="6850"/>
    <lineage>
        <taxon>Eukaryota</taxon>
        <taxon>Metazoa</taxon>
        <taxon>Ecdysozoa</taxon>
        <taxon>Arthropoda</taxon>
        <taxon>Chelicerata</taxon>
        <taxon>Merostomata</taxon>
        <taxon>Xiphosura</taxon>
        <taxon>Limulidae</taxon>
        <taxon>Limulus</taxon>
    </lineage>
</organism>
<sequence>MADVPSTIEESSFPTKDELTSDVLRARTAEYYKEIYKSAYVYKSGSMTQISEPSHTTNTVPIKLPTSQLKQSLENCTMHTTSRSLIQCNPHLQNDGPHRTLSERMNRISVTTQRPGCRVALYRSNSNLEIEHRKERFSERTVSVHGNFGSTSSLGIKNGANEGFFSMLKEFKPGHTDQRSAGPARLQEVLIGKVDSPPASQNASNTLVHNSGSLEDCQSPTLKSKLYKLWDMREKVKMLNAETIFFKKVRNKVDTSTNLSTHGSHMSIDSDCRLEEKMRKKTFAHYDCQSISVDLSTTASVVCKLVTRRCNTSTGASAASVISKLQYSHSGDGNALMKYQDPGDGRCNDLVLSCSFFRNELCGEKEKMVSLNRLTRRLSQKNSATTVPGSTTFYRPLSAYGLSVLEKTDNIRWKKHCCPYQRFSFPIEKTDTGALYYRQYFLNQEHQNWFGIDENLGPVAISIRREKVNESTKNGSCSPSQPQFQYRLIVRTSEVRTLRGAVLEEAIPSHFRSSIQRGPLAREVFEYITPEIQLSSLRLGLSGGQTQEQLLKLDEQMVSKTYKVGILYCKSGQSLEEEMYNNEVSGPAFEEFLELIGKRVRLKGFDKYTGGLDNKTDASGLYSVYSSYQNREIMFHVSTMLPYTPNNKQQVLRKRHIGNDVVTIVFQEPGALPFTPKNIRSNFQHVFIVVKAVDPCTVNTTYRVAVSRSKEVPAFGPPIPSGGTFQKCKSFVDFLLAKVINAEEAAHQSEKFVTMIQRTRFEWLKDLATDHVSNTTVETGPKFSIPSFGGKKKERNRPKFIPDNFIQGAISWKVQVEDFEELCKINCLLGISAHTIVLIEESTKEIIFACPSASVLGWSSHTGCLKIFYHQGECIVLITRDPEIDEIQEIVSRLACVTTGCETQELILRRNGQRQIGFHVQYEGVVTEVENHGLAWQAGLRKGSRLLEICKIPVATLLYDQMADLLQTSLMVSVTMVPPLFNGLPRRGCGLKNCHYLSMDIGEENENVGGRSNQTPFYSQTQSSTHQQNPSNQINKCTSQSRGQISQSSQDSGQQLLTEHTEKCDPKVINVEDELVEPPSRINEQLQPTVLHCEERPLLLPSVSLQPSKNSAFTQVLSRQPPPPPPKPARLCALVSFPSERRGTAGLFMSRSELSLSQIGSAQQSYPSSGSTVLHRRGVLSAIGFDVKSSQSHDSIYGSVFGNEAGRESPEQYSSLPSHFQEGCSEDGYILLPSSVGEPPRLRKRVRSGKTRKPLCDGSWTFQKDLLKLIDPDSLDDSGCEVVGSEPSSGQSDCTSTPCSSLERCRNARHTEHLCSNPPDDELITTRACVAHVIPTTLVSSTVNKDLSTVKERYSLDDTSDNLVNTLQSSVPLPSSKELDWSSLVDTASRSTESSILNFKEDVAKKNSESGSQQICQLQKKVRKLQEDLVKEQSQTAVLEKQMKQLQLENQRLHQESQLVVAKLNKISKMVLPPQQCL</sequence>
<dbReference type="RefSeq" id="XP_013787544.1">
    <property type="nucleotide sequence ID" value="XM_013932090.2"/>
</dbReference>
<dbReference type="GeneID" id="106471490"/>
<feature type="compositionally biased region" description="Polar residues" evidence="4">
    <location>
        <begin position="1010"/>
        <end position="1038"/>
    </location>
</feature>
<dbReference type="SUPFAM" id="SSF111347">
    <property type="entry name" value="Rap/Ran-GAP"/>
    <property type="match status" value="1"/>
</dbReference>
<dbReference type="SMART" id="SM00228">
    <property type="entry name" value="PDZ"/>
    <property type="match status" value="1"/>
</dbReference>
<evidence type="ECO:0000256" key="3">
    <source>
        <dbReference type="SAM" id="Coils"/>
    </source>
</evidence>
<feature type="region of interest" description="Disordered" evidence="4">
    <location>
        <begin position="1005"/>
        <end position="1064"/>
    </location>
</feature>
<dbReference type="PROSITE" id="PS50085">
    <property type="entry name" value="RAPGAP"/>
    <property type="match status" value="1"/>
</dbReference>
<evidence type="ECO:0000256" key="1">
    <source>
        <dbReference type="ARBA" id="ARBA00022468"/>
    </source>
</evidence>
<feature type="domain" description="Rap-GAP" evidence="5">
    <location>
        <begin position="550"/>
        <end position="767"/>
    </location>
</feature>
<dbReference type="SUPFAM" id="SSF50156">
    <property type="entry name" value="PDZ domain-like"/>
    <property type="match status" value="1"/>
</dbReference>
<dbReference type="InterPro" id="IPR050989">
    <property type="entry name" value="Rap1_Ran_GAP"/>
</dbReference>
<dbReference type="Proteomes" id="UP000694941">
    <property type="component" value="Unplaced"/>
</dbReference>
<dbReference type="PROSITE" id="PS50106">
    <property type="entry name" value="PDZ"/>
    <property type="match status" value="1"/>
</dbReference>
<keyword evidence="1" id="KW-0343">GTPase activation</keyword>
<dbReference type="Pfam" id="PF21022">
    <property type="entry name" value="Rap-GAP_dimer"/>
    <property type="match status" value="1"/>
</dbReference>
<reference evidence="8" key="1">
    <citation type="submission" date="2025-08" db="UniProtKB">
        <authorList>
            <consortium name="RefSeq"/>
        </authorList>
    </citation>
    <scope>IDENTIFICATION</scope>
    <source>
        <tissue evidence="8">Muscle</tissue>
    </source>
</reference>
<dbReference type="InterPro" id="IPR001478">
    <property type="entry name" value="PDZ"/>
</dbReference>
<evidence type="ECO:0000313" key="8">
    <source>
        <dbReference type="RefSeq" id="XP_013787544.1"/>
    </source>
</evidence>
<evidence type="ECO:0000259" key="6">
    <source>
        <dbReference type="PROSITE" id="PS50106"/>
    </source>
</evidence>
<feature type="compositionally biased region" description="Low complexity" evidence="4">
    <location>
        <begin position="1039"/>
        <end position="1055"/>
    </location>
</feature>
<dbReference type="InterPro" id="IPR000331">
    <property type="entry name" value="Rap/Ran_GAP_dom"/>
</dbReference>
<dbReference type="Gene3D" id="2.30.42.10">
    <property type="match status" value="1"/>
</dbReference>
<dbReference type="PANTHER" id="PTHR15711">
    <property type="entry name" value="RAP GTPASE-ACTIVATING PROTEIN"/>
    <property type="match status" value="1"/>
</dbReference>
<dbReference type="InterPro" id="IPR035974">
    <property type="entry name" value="Rap/Ran-GAP_sf"/>
</dbReference>
<feature type="coiled-coil region" evidence="3">
    <location>
        <begin position="1422"/>
        <end position="1456"/>
    </location>
</feature>
<evidence type="ECO:0000259" key="5">
    <source>
        <dbReference type="PROSITE" id="PS50085"/>
    </source>
</evidence>
<evidence type="ECO:0000256" key="4">
    <source>
        <dbReference type="SAM" id="MobiDB-lite"/>
    </source>
</evidence>
<proteinExistence type="predicted"/>
<dbReference type="Gene3D" id="3.40.50.11210">
    <property type="entry name" value="Rap/Ran-GAP"/>
    <property type="match status" value="1"/>
</dbReference>
<keyword evidence="2 3" id="KW-0175">Coiled coil</keyword>
<accession>A0ABM1BS11</accession>
<dbReference type="PANTHER" id="PTHR15711:SF22">
    <property type="entry name" value="RAP-GAP DOMAIN-CONTAINING PROTEIN"/>
    <property type="match status" value="1"/>
</dbReference>
<protein>
    <submittedName>
        <fullName evidence="8">Signal-induced proliferation-associated 1-like protein 2</fullName>
    </submittedName>
</protein>
<feature type="domain" description="PDZ" evidence="6">
    <location>
        <begin position="905"/>
        <end position="969"/>
    </location>
</feature>
<dbReference type="Pfam" id="PF02145">
    <property type="entry name" value="Rap_GAP"/>
    <property type="match status" value="1"/>
</dbReference>